<evidence type="ECO:0000313" key="29">
    <source>
        <dbReference type="Proteomes" id="UP000532866"/>
    </source>
</evidence>
<evidence type="ECO:0000313" key="30">
    <source>
        <dbReference type="Proteomes" id="UP000533953"/>
    </source>
</evidence>
<evidence type="ECO:0000256" key="6">
    <source>
        <dbReference type="ARBA" id="ARBA00048707"/>
    </source>
</evidence>
<evidence type="ECO:0000256" key="2">
    <source>
        <dbReference type="ARBA" id="ARBA00022555"/>
    </source>
</evidence>
<dbReference type="EMBL" id="JAARMV010000001">
    <property type="protein sequence ID" value="MBC2371740.1"/>
    <property type="molecule type" value="Genomic_DNA"/>
</dbReference>
<keyword evidence="2 8" id="KW-0820">tRNA-binding</keyword>
<dbReference type="InterPro" id="IPR036416">
    <property type="entry name" value="Pept_tRNA_hydro_sf"/>
</dbReference>
<dbReference type="Proteomes" id="UP000029844">
    <property type="component" value="Unassembled WGS sequence"/>
</dbReference>
<evidence type="ECO:0000313" key="33">
    <source>
        <dbReference type="Proteomes" id="UP000544413"/>
    </source>
</evidence>
<evidence type="ECO:0000313" key="27">
    <source>
        <dbReference type="Proteomes" id="UP000519573"/>
    </source>
</evidence>
<feature type="binding site" evidence="8">
    <location>
        <position position="66"/>
    </location>
    <ligand>
        <name>tRNA</name>
        <dbReference type="ChEBI" id="CHEBI:17843"/>
    </ligand>
</feature>
<dbReference type="FunFam" id="3.40.50.1470:FF:000001">
    <property type="entry name" value="Peptidyl-tRNA hydrolase"/>
    <property type="match status" value="1"/>
</dbReference>
<dbReference type="EMBL" id="JNFA01000011">
    <property type="protein sequence ID" value="KGL42990.1"/>
    <property type="molecule type" value="Genomic_DNA"/>
</dbReference>
<dbReference type="EMBL" id="JAASWV010000007">
    <property type="protein sequence ID" value="MBC2310594.1"/>
    <property type="molecule type" value="Genomic_DNA"/>
</dbReference>
<dbReference type="PANTHER" id="PTHR17224">
    <property type="entry name" value="PEPTIDYL-TRNA HYDROLASE"/>
    <property type="match status" value="1"/>
</dbReference>
<dbReference type="EMBL" id="JAARYH010000008">
    <property type="protein sequence ID" value="MBC2167886.1"/>
    <property type="molecule type" value="Genomic_DNA"/>
</dbReference>
<accession>A0A099WFW7</accession>
<evidence type="ECO:0000256" key="3">
    <source>
        <dbReference type="ARBA" id="ARBA00022801"/>
    </source>
</evidence>
<evidence type="ECO:0000313" key="40">
    <source>
        <dbReference type="Proteomes" id="UP000585696"/>
    </source>
</evidence>
<dbReference type="EMBL" id="JAARXI010000012">
    <property type="protein sequence ID" value="MBC2118220.1"/>
    <property type="molecule type" value="Genomic_DNA"/>
</dbReference>
<dbReference type="EMBL" id="JAARZT010000001">
    <property type="protein sequence ID" value="MBC2291601.1"/>
    <property type="molecule type" value="Genomic_DNA"/>
</dbReference>
<evidence type="ECO:0000313" key="18">
    <source>
        <dbReference type="EMBL" id="MBC2002832.1"/>
    </source>
</evidence>
<dbReference type="Gene3D" id="3.40.50.1470">
    <property type="entry name" value="Peptidyl-tRNA hydrolase"/>
    <property type="match status" value="1"/>
</dbReference>
<evidence type="ECO:0000256" key="1">
    <source>
        <dbReference type="ARBA" id="ARBA00013260"/>
    </source>
</evidence>
<feature type="site" description="Discriminates between blocked and unblocked aminoacyl-tRNA" evidence="8">
    <location>
        <position position="9"/>
    </location>
</feature>
<dbReference type="Proteomes" id="UP000544413">
    <property type="component" value="Unassembled WGS sequence"/>
</dbReference>
<evidence type="ECO:0000313" key="15">
    <source>
        <dbReference type="EMBL" id="MBC1491299.1"/>
    </source>
</evidence>
<reference evidence="11 26" key="1">
    <citation type="submission" date="2014-05" db="EMBL/GenBank/DDBJ databases">
        <title>Novel Listeriaceae from food processing environments.</title>
        <authorList>
            <person name="den Bakker H.C."/>
        </authorList>
    </citation>
    <scope>NUCLEOTIDE SEQUENCE [LARGE SCALE GENOMIC DNA]</scope>
    <source>
        <strain evidence="11 26">FSL A5-0281</strain>
    </source>
</reference>
<dbReference type="Proteomes" id="UP000546244">
    <property type="component" value="Unassembled WGS sequence"/>
</dbReference>
<evidence type="ECO:0000256" key="10">
    <source>
        <dbReference type="RuleBase" id="RU004320"/>
    </source>
</evidence>
<dbReference type="GO" id="GO:0000049">
    <property type="term" value="F:tRNA binding"/>
    <property type="evidence" value="ECO:0007669"/>
    <property type="project" value="UniProtKB-UniRule"/>
</dbReference>
<evidence type="ECO:0000256" key="5">
    <source>
        <dbReference type="ARBA" id="ARBA00038063"/>
    </source>
</evidence>
<feature type="binding site" evidence="8">
    <location>
        <position position="64"/>
    </location>
    <ligand>
        <name>tRNA</name>
        <dbReference type="ChEBI" id="CHEBI:17843"/>
    </ligand>
</feature>
<evidence type="ECO:0000256" key="7">
    <source>
        <dbReference type="ARBA" id="ARBA00050038"/>
    </source>
</evidence>
<organism evidence="11 26">
    <name type="scientific">Listeria booriae</name>
    <dbReference type="NCBI Taxonomy" id="1552123"/>
    <lineage>
        <taxon>Bacteria</taxon>
        <taxon>Bacillati</taxon>
        <taxon>Bacillota</taxon>
        <taxon>Bacilli</taxon>
        <taxon>Bacillales</taxon>
        <taxon>Listeriaceae</taxon>
        <taxon>Listeria</taxon>
    </lineage>
</organism>
<comment type="subcellular location">
    <subcellularLocation>
        <location evidence="8">Cytoplasm</location>
    </subcellularLocation>
</comment>
<comment type="subunit">
    <text evidence="8">Monomer.</text>
</comment>
<dbReference type="EMBL" id="JAARZA010000003">
    <property type="protein sequence ID" value="MBC2240251.1"/>
    <property type="molecule type" value="Genomic_DNA"/>
</dbReference>
<evidence type="ECO:0000256" key="8">
    <source>
        <dbReference type="HAMAP-Rule" id="MF_00083"/>
    </source>
</evidence>
<dbReference type="Proteomes" id="UP000543379">
    <property type="component" value="Unassembled WGS sequence"/>
</dbReference>
<dbReference type="Proteomes" id="UP000519573">
    <property type="component" value="Unassembled WGS sequence"/>
</dbReference>
<comment type="caution">
    <text evidence="11">The sequence shown here is derived from an EMBL/GenBank/DDBJ whole genome shotgun (WGS) entry which is preliminary data.</text>
</comment>
<dbReference type="RefSeq" id="WP_036084970.1">
    <property type="nucleotide sequence ID" value="NZ_CBCSHQ010000001.1"/>
</dbReference>
<evidence type="ECO:0000313" key="16">
    <source>
        <dbReference type="EMBL" id="MBC1617588.1"/>
    </source>
</evidence>
<dbReference type="HAMAP" id="MF_00083">
    <property type="entry name" value="Pept_tRNA_hydro_bact"/>
    <property type="match status" value="1"/>
</dbReference>
<dbReference type="EMBL" id="JAARUV010000003">
    <property type="protein sequence ID" value="MBC1779440.1"/>
    <property type="molecule type" value="Genomic_DNA"/>
</dbReference>
<dbReference type="Proteomes" id="UP000585696">
    <property type="component" value="Unassembled WGS sequence"/>
</dbReference>
<evidence type="ECO:0000313" key="35">
    <source>
        <dbReference type="Proteomes" id="UP000546806"/>
    </source>
</evidence>
<evidence type="ECO:0000313" key="24">
    <source>
        <dbReference type="EMBL" id="MBC2310594.1"/>
    </source>
</evidence>
<comment type="function">
    <text evidence="8">Catalyzes the release of premature peptidyl moieties from peptidyl-tRNA molecules trapped in stalled 50S ribosomal subunits, and thus maintains levels of free tRNAs and 50S ribosomes.</text>
</comment>
<proteinExistence type="inferred from homology"/>
<evidence type="ECO:0000313" key="37">
    <source>
        <dbReference type="Proteomes" id="UP000553016"/>
    </source>
</evidence>
<dbReference type="GO" id="GO:0005737">
    <property type="term" value="C:cytoplasm"/>
    <property type="evidence" value="ECO:0007669"/>
    <property type="project" value="UniProtKB-SubCell"/>
</dbReference>
<keyword evidence="3 8" id="KW-0378">Hydrolase</keyword>
<evidence type="ECO:0000313" key="12">
    <source>
        <dbReference type="EMBL" id="MBC1317079.1"/>
    </source>
</evidence>
<keyword evidence="4 8" id="KW-0694">RNA-binding</keyword>
<evidence type="ECO:0000313" key="36">
    <source>
        <dbReference type="Proteomes" id="UP000547643"/>
    </source>
</evidence>
<evidence type="ECO:0000313" key="39">
    <source>
        <dbReference type="Proteomes" id="UP000574104"/>
    </source>
</evidence>
<keyword evidence="8" id="KW-0963">Cytoplasm</keyword>
<name>A0A099WFW7_9LIST</name>
<dbReference type="NCBIfam" id="TIGR00447">
    <property type="entry name" value="pth"/>
    <property type="match status" value="1"/>
</dbReference>
<dbReference type="Proteomes" id="UP000546806">
    <property type="component" value="Unassembled WGS sequence"/>
</dbReference>
<evidence type="ECO:0000313" key="32">
    <source>
        <dbReference type="Proteomes" id="UP000543379"/>
    </source>
</evidence>
<dbReference type="Proteomes" id="UP000553016">
    <property type="component" value="Unassembled WGS sequence"/>
</dbReference>
<evidence type="ECO:0000313" key="26">
    <source>
        <dbReference type="Proteomes" id="UP000029844"/>
    </source>
</evidence>
<evidence type="ECO:0000313" key="28">
    <source>
        <dbReference type="Proteomes" id="UP000529446"/>
    </source>
</evidence>
<dbReference type="STRING" id="1552123.EP57_05915"/>
<evidence type="ECO:0000313" key="11">
    <source>
        <dbReference type="EMBL" id="KGL42990.1"/>
    </source>
</evidence>
<evidence type="ECO:0000313" key="34">
    <source>
        <dbReference type="Proteomes" id="UP000546244"/>
    </source>
</evidence>
<evidence type="ECO:0000313" key="20">
    <source>
        <dbReference type="EMBL" id="MBC2167886.1"/>
    </source>
</evidence>
<evidence type="ECO:0000256" key="9">
    <source>
        <dbReference type="RuleBase" id="RU000673"/>
    </source>
</evidence>
<dbReference type="GO" id="GO:0004045">
    <property type="term" value="F:peptidyl-tRNA hydrolase activity"/>
    <property type="evidence" value="ECO:0007669"/>
    <property type="project" value="UniProtKB-UniRule"/>
</dbReference>
<feature type="site" description="Stabilizes the basic form of H active site to accept a proton" evidence="8">
    <location>
        <position position="91"/>
    </location>
</feature>
<dbReference type="EMBL" id="JAARZS010000011">
    <property type="protein sequence ID" value="MBC2283899.1"/>
    <property type="molecule type" value="Genomic_DNA"/>
</dbReference>
<comment type="catalytic activity">
    <reaction evidence="6 8 9">
        <text>an N-acyl-L-alpha-aminoacyl-tRNA + H2O = an N-acyl-L-amino acid + a tRNA + H(+)</text>
        <dbReference type="Rhea" id="RHEA:54448"/>
        <dbReference type="Rhea" id="RHEA-COMP:10123"/>
        <dbReference type="Rhea" id="RHEA-COMP:13883"/>
        <dbReference type="ChEBI" id="CHEBI:15377"/>
        <dbReference type="ChEBI" id="CHEBI:15378"/>
        <dbReference type="ChEBI" id="CHEBI:59874"/>
        <dbReference type="ChEBI" id="CHEBI:78442"/>
        <dbReference type="ChEBI" id="CHEBI:138191"/>
        <dbReference type="EC" id="3.1.1.29"/>
    </reaction>
</comment>
<dbReference type="EC" id="3.1.1.29" evidence="1 8"/>
<dbReference type="AlphaFoldDB" id="A0A099WFW7"/>
<comment type="similarity">
    <text evidence="5 8 10">Belongs to the PTH family.</text>
</comment>
<dbReference type="EMBL" id="JAARSH010000012">
    <property type="protein sequence ID" value="MBC1617588.1"/>
    <property type="molecule type" value="Genomic_DNA"/>
</dbReference>
<evidence type="ECO:0000313" key="25">
    <source>
        <dbReference type="EMBL" id="MBC2371740.1"/>
    </source>
</evidence>
<dbReference type="InterPro" id="IPR018171">
    <property type="entry name" value="Pept_tRNA_hydro_CS"/>
</dbReference>
<dbReference type="GeneID" id="58716923"/>
<evidence type="ECO:0000256" key="4">
    <source>
        <dbReference type="ARBA" id="ARBA00022884"/>
    </source>
</evidence>
<feature type="active site" description="Proton acceptor" evidence="8">
    <location>
        <position position="19"/>
    </location>
</feature>
<dbReference type="Pfam" id="PF01195">
    <property type="entry name" value="Pept_tRNA_hydro"/>
    <property type="match status" value="1"/>
</dbReference>
<gene>
    <name evidence="8" type="primary">pth</name>
    <name evidence="11" type="ORF">EP57_05915</name>
    <name evidence="13" type="ORF">HB759_13730</name>
    <name evidence="12" type="ORF">HB811_09840</name>
    <name evidence="14" type="ORF">HB836_14575</name>
    <name evidence="16" type="ORF">HB904_15425</name>
    <name evidence="25" type="ORF">HBP98_06900</name>
    <name evidence="17" type="ORF">HCA46_11365</name>
    <name evidence="18" type="ORF">HCA78_03550</name>
    <name evidence="19" type="ORF">HCB06_16425</name>
    <name evidence="20" type="ORF">HCB26_15020</name>
    <name evidence="21" type="ORF">HCB35_07170</name>
    <name evidence="22" type="ORF">HCB69_05870</name>
    <name evidence="23" type="ORF">HCC36_00035</name>
    <name evidence="15" type="ORF">HCI99_05615</name>
    <name evidence="24" type="ORF">HCJ81_06815</name>
</gene>
<reference evidence="27 28" key="2">
    <citation type="submission" date="2020-03" db="EMBL/GenBank/DDBJ databases">
        <title>Soil Listeria distribution.</title>
        <authorList>
            <person name="Liao J."/>
            <person name="Wiedmann M."/>
        </authorList>
    </citation>
    <scope>NUCLEOTIDE SEQUENCE [LARGE SCALE GENOMIC DNA]</scope>
    <source>
        <strain evidence="24 38">FSL L7-0039</strain>
        <strain evidence="23 31">FSL L7-0051</strain>
        <strain evidence="22 40">FSL L7-0054</strain>
        <strain evidence="21 37">FSL L7-0149</strain>
        <strain evidence="20 27">FSL L7-0245</strain>
        <strain evidence="19 28">FSL L7-0360</strain>
        <strain evidence="18 35">FSL L7-0435</strain>
        <strain evidence="17 36">FSL L7-1017</strain>
        <strain evidence="16 39">FSL L7-1299</strain>
        <strain evidence="15 30">FSL L7-1547</strain>
        <strain evidence="14 33">FSL L7-1658</strain>
        <strain evidence="12 32">FSL L7-1816</strain>
        <strain evidence="13 29">FSL L7-1833</strain>
        <strain evidence="25 34">FSL L7-1850</strain>
    </source>
</reference>
<feature type="binding site" evidence="8">
    <location>
        <position position="14"/>
    </location>
    <ligand>
        <name>tRNA</name>
        <dbReference type="ChEBI" id="CHEBI:17843"/>
    </ligand>
</feature>
<dbReference type="eggNOG" id="COG0193">
    <property type="taxonomic scope" value="Bacteria"/>
</dbReference>
<keyword evidence="26" id="KW-1185">Reference proteome</keyword>
<dbReference type="Proteomes" id="UP000565628">
    <property type="component" value="Unassembled WGS sequence"/>
</dbReference>
<dbReference type="GO" id="GO:0072344">
    <property type="term" value="P:rescue of stalled ribosome"/>
    <property type="evidence" value="ECO:0007669"/>
    <property type="project" value="UniProtKB-UniRule"/>
</dbReference>
<feature type="binding site" evidence="8">
    <location>
        <position position="112"/>
    </location>
    <ligand>
        <name>tRNA</name>
        <dbReference type="ChEBI" id="CHEBI:17843"/>
    </ligand>
</feature>
<dbReference type="PANTHER" id="PTHR17224:SF1">
    <property type="entry name" value="PEPTIDYL-TRNA HYDROLASE"/>
    <property type="match status" value="1"/>
</dbReference>
<dbReference type="EMBL" id="JAARWW010000001">
    <property type="protein sequence ID" value="MBC2002832.1"/>
    <property type="molecule type" value="Genomic_DNA"/>
</dbReference>
<evidence type="ECO:0000313" key="38">
    <source>
        <dbReference type="Proteomes" id="UP000565628"/>
    </source>
</evidence>
<evidence type="ECO:0000313" key="19">
    <source>
        <dbReference type="EMBL" id="MBC2118220.1"/>
    </source>
</evidence>
<dbReference type="Proteomes" id="UP000532866">
    <property type="component" value="Unassembled WGS sequence"/>
</dbReference>
<dbReference type="EMBL" id="JAARPT010000010">
    <property type="protein sequence ID" value="MBC1402814.1"/>
    <property type="molecule type" value="Genomic_DNA"/>
</dbReference>
<evidence type="ECO:0000313" key="22">
    <source>
        <dbReference type="EMBL" id="MBC2283899.1"/>
    </source>
</evidence>
<evidence type="ECO:0000313" key="23">
    <source>
        <dbReference type="EMBL" id="MBC2291601.1"/>
    </source>
</evidence>
<dbReference type="InterPro" id="IPR001328">
    <property type="entry name" value="Pept_tRNA_hydro"/>
</dbReference>
<dbReference type="Proteomes" id="UP000547643">
    <property type="component" value="Unassembled WGS sequence"/>
</dbReference>
<dbReference type="GO" id="GO:0006515">
    <property type="term" value="P:protein quality control for misfolded or incompletely synthesized proteins"/>
    <property type="evidence" value="ECO:0007669"/>
    <property type="project" value="UniProtKB-UniRule"/>
</dbReference>
<evidence type="ECO:0000313" key="14">
    <source>
        <dbReference type="EMBL" id="MBC1402814.1"/>
    </source>
</evidence>
<dbReference type="OrthoDB" id="9800507at2"/>
<dbReference type="PROSITE" id="PS01196">
    <property type="entry name" value="PEPT_TRNA_HYDROL_2"/>
    <property type="match status" value="1"/>
</dbReference>
<evidence type="ECO:0000313" key="31">
    <source>
        <dbReference type="Proteomes" id="UP000543005"/>
    </source>
</evidence>
<dbReference type="CDD" id="cd00462">
    <property type="entry name" value="PTH"/>
    <property type="match status" value="1"/>
</dbReference>
<dbReference type="SUPFAM" id="SSF53178">
    <property type="entry name" value="Peptidyl-tRNA hydrolase-like"/>
    <property type="match status" value="1"/>
</dbReference>
<protein>
    <recommendedName>
        <fullName evidence="7 8">Peptidyl-tRNA hydrolase</fullName>
        <shortName evidence="8">Pth</shortName>
        <ecNumber evidence="1 8">3.1.1.29</ecNumber>
    </recommendedName>
</protein>
<evidence type="ECO:0000313" key="17">
    <source>
        <dbReference type="EMBL" id="MBC1779440.1"/>
    </source>
</evidence>
<dbReference type="EMBL" id="JAAROV010000002">
    <property type="protein sequence ID" value="MBC1317079.1"/>
    <property type="molecule type" value="Genomic_DNA"/>
</dbReference>
<evidence type="ECO:0000313" key="21">
    <source>
        <dbReference type="EMBL" id="MBC2240251.1"/>
    </source>
</evidence>
<dbReference type="Proteomes" id="UP000529446">
    <property type="component" value="Unassembled WGS sequence"/>
</dbReference>
<sequence length="186" mass="20929">MKMIVGLGNPGKKYERTRHNVGFMVVDELSFRHQTPWKKSKFNGMISNIVVNGEKVLLVKPLTFMNLSGECVRPLMDYYDIPVEDVLIVYDDLDLPTGKIRLRQKGGAGGHNGMKSLIQHLKTQEFNRIRVGVDRPANGDVINYVLGDFPKAEQPDIIAAIKQSADAIEAWPGKTFQDVMNNFNVK</sequence>
<dbReference type="Proteomes" id="UP000543005">
    <property type="component" value="Unassembled WGS sequence"/>
</dbReference>
<dbReference type="EMBL" id="JAASTX010000005">
    <property type="protein sequence ID" value="MBC1491299.1"/>
    <property type="molecule type" value="Genomic_DNA"/>
</dbReference>
<dbReference type="PROSITE" id="PS01195">
    <property type="entry name" value="PEPT_TRNA_HYDROL_1"/>
    <property type="match status" value="1"/>
</dbReference>
<evidence type="ECO:0000313" key="13">
    <source>
        <dbReference type="EMBL" id="MBC1333006.1"/>
    </source>
</evidence>
<dbReference type="Proteomes" id="UP000574104">
    <property type="component" value="Unassembled WGS sequence"/>
</dbReference>
<comment type="function">
    <text evidence="8">Hydrolyzes ribosome-free peptidyl-tRNAs (with 1 or more amino acids incorporated), which drop off the ribosome during protein synthesis, or as a result of ribosome stalling.</text>
</comment>
<dbReference type="EMBL" id="JAAROL010000005">
    <property type="protein sequence ID" value="MBC1333006.1"/>
    <property type="molecule type" value="Genomic_DNA"/>
</dbReference>
<dbReference type="Proteomes" id="UP000533953">
    <property type="component" value="Unassembled WGS sequence"/>
</dbReference>